<dbReference type="Proteomes" id="UP000188184">
    <property type="component" value="Chromosome"/>
</dbReference>
<dbReference type="InterPro" id="IPR002901">
    <property type="entry name" value="MGlyc_endo_b_GlcNAc-like_dom"/>
</dbReference>
<name>A0A1Q2L117_9BACL</name>
<feature type="domain" description="Mannosyl-glycoprotein endo-beta-N-acetylglucosamidase-like" evidence="1">
    <location>
        <begin position="144"/>
        <end position="236"/>
    </location>
</feature>
<proteinExistence type="predicted"/>
<accession>A0A1Q2L117</accession>
<gene>
    <name evidence="2" type="ORF">B0X71_14235</name>
</gene>
<dbReference type="Gene3D" id="1.10.530.10">
    <property type="match status" value="1"/>
</dbReference>
<evidence type="ECO:0000259" key="1">
    <source>
        <dbReference type="Pfam" id="PF01832"/>
    </source>
</evidence>
<dbReference type="KEGG" id="pmar:B0X71_14235"/>
<protein>
    <submittedName>
        <fullName evidence="2">Conjugal transfer protein</fullName>
    </submittedName>
</protein>
<dbReference type="EMBL" id="CP019640">
    <property type="protein sequence ID" value="AQQ54150.1"/>
    <property type="molecule type" value="Genomic_DNA"/>
</dbReference>
<keyword evidence="3" id="KW-1185">Reference proteome</keyword>
<dbReference type="GO" id="GO:0004040">
    <property type="term" value="F:amidase activity"/>
    <property type="evidence" value="ECO:0007669"/>
    <property type="project" value="InterPro"/>
</dbReference>
<organism evidence="2 3">
    <name type="scientific">Planococcus lenghuensis</name>
    <dbReference type="NCBI Taxonomy" id="2213202"/>
    <lineage>
        <taxon>Bacteria</taxon>
        <taxon>Bacillati</taxon>
        <taxon>Bacillota</taxon>
        <taxon>Bacilli</taxon>
        <taxon>Bacillales</taxon>
        <taxon>Caryophanaceae</taxon>
        <taxon>Planococcus</taxon>
    </lineage>
</organism>
<reference evidence="2 3" key="1">
    <citation type="submission" date="2017-02" db="EMBL/GenBank/DDBJ databases">
        <title>The complete genomic sequence of a novel cold adapted crude oil-degrading bacterium Planococcus qaidamina Y42.</title>
        <authorList>
            <person name="Yang R."/>
        </authorList>
    </citation>
    <scope>NUCLEOTIDE SEQUENCE [LARGE SCALE GENOMIC DNA]</scope>
    <source>
        <strain evidence="2 3">Y42</strain>
    </source>
</reference>
<dbReference type="AlphaFoldDB" id="A0A1Q2L117"/>
<sequence length="254" mass="27269">MTSPISSNLLSYMMMSSMSRMMPTANPMGNTNNPMTSAADPNSFFFMLMNAMMSNMGQTSAVAPQSNGMLNQAPNQTSPVPSMTITFTAPLSNAYNPAIPTVQSVVRKDVPTSAGDMSDFKFQPTQFLKLDQNLEGKLEGTAGHFIAAGKKYDINPNLLSAIAIHETGNGGSRAANDKNNIAGMMGKNGLRSYATVEDSIFDMARNLRQNYLNEGKDSIAKIGAKYAPVGAANDPTGLNNHWTKGVSHYYNSLT</sequence>
<dbReference type="OrthoDB" id="9813368at2"/>
<dbReference type="Pfam" id="PF01832">
    <property type="entry name" value="Glucosaminidase"/>
    <property type="match status" value="1"/>
</dbReference>
<evidence type="ECO:0000313" key="2">
    <source>
        <dbReference type="EMBL" id="AQQ54150.1"/>
    </source>
</evidence>
<evidence type="ECO:0000313" key="3">
    <source>
        <dbReference type="Proteomes" id="UP000188184"/>
    </source>
</evidence>